<feature type="compositionally biased region" description="Low complexity" evidence="3">
    <location>
        <begin position="208"/>
        <end position="220"/>
    </location>
</feature>
<feature type="compositionally biased region" description="Basic and acidic residues" evidence="3">
    <location>
        <begin position="566"/>
        <end position="586"/>
    </location>
</feature>
<evidence type="ECO:0000256" key="3">
    <source>
        <dbReference type="SAM" id="MobiDB-lite"/>
    </source>
</evidence>
<proteinExistence type="inferred from homology"/>
<feature type="region of interest" description="Disordered" evidence="3">
    <location>
        <begin position="51"/>
        <end position="71"/>
    </location>
</feature>
<evidence type="ECO:0000256" key="2">
    <source>
        <dbReference type="RuleBase" id="RU003616"/>
    </source>
</evidence>
<reference evidence="5 6" key="1">
    <citation type="submission" date="2016-08" db="EMBL/GenBank/DDBJ databases">
        <title>Genomes of anaerobic fungi encode conserved fungal cellulosomes for biomass hydrolysis.</title>
        <authorList>
            <consortium name="DOE Joint Genome Institute"/>
            <person name="Haitjema C.H."/>
            <person name="Gilmore S.P."/>
            <person name="Henske J.K."/>
            <person name="Solomon K.V."/>
            <person name="De Groot R."/>
            <person name="Kuo A."/>
            <person name="Mondo S.J."/>
            <person name="Salamov A.A."/>
            <person name="Labutti K."/>
            <person name="Zhao Z."/>
            <person name="Chiniquy J."/>
            <person name="Barry K."/>
            <person name="Brewer H.M."/>
            <person name="Purvine S.O."/>
            <person name="Wright A.T."/>
            <person name="Boxma B."/>
            <person name="Van Alen T."/>
            <person name="Hackstein J.H."/>
            <person name="Baker S.E."/>
            <person name="Grigoriev I.V."/>
            <person name="O'Malley M.A."/>
        </authorList>
    </citation>
    <scope>NUCLEOTIDE SEQUENCE [LARGE SCALE GENOMIC DNA]</scope>
    <source>
        <strain evidence="6">finn</strain>
    </source>
</reference>
<dbReference type="Proteomes" id="UP000193719">
    <property type="component" value="Unassembled WGS sequence"/>
</dbReference>
<organism evidence="5 6">
    <name type="scientific">Piromyces finnis</name>
    <dbReference type="NCBI Taxonomy" id="1754191"/>
    <lineage>
        <taxon>Eukaryota</taxon>
        <taxon>Fungi</taxon>
        <taxon>Fungi incertae sedis</taxon>
        <taxon>Chytridiomycota</taxon>
        <taxon>Chytridiomycota incertae sedis</taxon>
        <taxon>Neocallimastigomycetes</taxon>
        <taxon>Neocallimastigales</taxon>
        <taxon>Neocallimastigaceae</taxon>
        <taxon>Piromyces</taxon>
    </lineage>
</organism>
<name>A0A1Y1UZH1_9FUNG</name>
<evidence type="ECO:0000259" key="4">
    <source>
        <dbReference type="PROSITE" id="PS01031"/>
    </source>
</evidence>
<dbReference type="SUPFAM" id="SSF49764">
    <property type="entry name" value="HSP20-like chaperones"/>
    <property type="match status" value="1"/>
</dbReference>
<feature type="compositionally biased region" description="Basic and acidic residues" evidence="3">
    <location>
        <begin position="501"/>
        <end position="516"/>
    </location>
</feature>
<dbReference type="STRING" id="1754191.A0A1Y1UZH1"/>
<dbReference type="Gene3D" id="2.60.40.790">
    <property type="match status" value="1"/>
</dbReference>
<feature type="domain" description="SHSP" evidence="4">
    <location>
        <begin position="62"/>
        <end position="172"/>
    </location>
</feature>
<dbReference type="EMBL" id="MCFH01000054">
    <property type="protein sequence ID" value="ORX43284.1"/>
    <property type="molecule type" value="Genomic_DNA"/>
</dbReference>
<feature type="region of interest" description="Disordered" evidence="3">
    <location>
        <begin position="300"/>
        <end position="344"/>
    </location>
</feature>
<feature type="region of interest" description="Disordered" evidence="3">
    <location>
        <begin position="501"/>
        <end position="591"/>
    </location>
</feature>
<dbReference type="PROSITE" id="PS01031">
    <property type="entry name" value="SHSP"/>
    <property type="match status" value="1"/>
</dbReference>
<evidence type="ECO:0000313" key="5">
    <source>
        <dbReference type="EMBL" id="ORX43284.1"/>
    </source>
</evidence>
<evidence type="ECO:0000313" key="6">
    <source>
        <dbReference type="Proteomes" id="UP000193719"/>
    </source>
</evidence>
<feature type="region of interest" description="Disordered" evidence="3">
    <location>
        <begin position="192"/>
        <end position="223"/>
    </location>
</feature>
<feature type="compositionally biased region" description="Polar residues" evidence="3">
    <location>
        <begin position="624"/>
        <end position="644"/>
    </location>
</feature>
<accession>A0A1Y1UZH1</accession>
<feature type="region of interest" description="Disordered" evidence="3">
    <location>
        <begin position="624"/>
        <end position="647"/>
    </location>
</feature>
<dbReference type="CDD" id="cd00298">
    <property type="entry name" value="ACD_sHsps_p23-like"/>
    <property type="match status" value="1"/>
</dbReference>
<protein>
    <recommendedName>
        <fullName evidence="4">SHSP domain-containing protein</fullName>
    </recommendedName>
</protein>
<dbReference type="InterPro" id="IPR002068">
    <property type="entry name" value="A-crystallin/Hsp20_dom"/>
</dbReference>
<sequence>MKQTLLKNRLTFKALGNGNKNDVNNIINKNIASELNDCTITSIEEYSKKKKMKSISNHKGNKSPNEEGPKTNFITTEDDYKILINLKGIKKDNVKLDLVGNYFIISCQKTKVNLSGNEDNKICYYKKSFKLPNDCVTESMQAKLYEDRLEILIDRKNKKVVSASDSDNIPGEEEEYKENFIHDISKMDTNKYEKEGKNRKGNFNKNESSQVNNNRKVSSRSNDDFEHIKEKALKKKTISVSNLVQLNFNSMIKGVKKFTSDSNLFYLNNKNKLLYINSSSLYKSLKVPKKPNKLELSTFLPPELTKDSNTTSKMVKNQRKPQKKSKPTTHHLNKSNESPRKLNSNHDIFNKSKQTCHSNSYVVKNEMLNKYNSSQDIVKERKLSVKSNSDHELFVRRKESHGNSEWVVVSRRKQFKGKSLSTKDSQALIPLPMPNDNTNDNSNKLRFRDPNNYYTDLYLSNDSTIYASTLSFDNAFVSVINVSDDIDDDIPKTNKVNKIKNIEKSKSVDNKSRNQKDINSNNENKSSKSVDNKSRNQKDINSNNENKSSKSPDSKRKSQRNVNDNNENKTSKSTDNKRKSQRDVNDNNKSIHRMVMNSLIPISSSRPQSPNCSFISRQESLKKNNISPTPTLKSTRRTSPTNGIRKNLIPTIDSTSYQKVSPCPRSNSSVSIKNKNLLIHSYSQSDNNPKNKCIYSRSASLTNNKPPWNYGSIKPENNNSMNSYYNVKAEILKRLNSDQKKPLTKLKVETKRTKPVSNMDKREDNTPHNIYNRLRHNSSIPSSPNKCSSPVNKSLLIITNNDNLIIKKSKIPYSPQSKNTITKIDDFIIKSLILNNKIPTIAF</sequence>
<feature type="compositionally biased region" description="Basic and acidic residues" evidence="3">
    <location>
        <begin position="525"/>
        <end position="538"/>
    </location>
</feature>
<dbReference type="Pfam" id="PF00011">
    <property type="entry name" value="HSP20"/>
    <property type="match status" value="1"/>
</dbReference>
<comment type="similarity">
    <text evidence="1 2">Belongs to the small heat shock protein (HSP20) family.</text>
</comment>
<feature type="compositionally biased region" description="Basic and acidic residues" evidence="3">
    <location>
        <begin position="547"/>
        <end position="556"/>
    </location>
</feature>
<dbReference type="AlphaFoldDB" id="A0A1Y1UZH1"/>
<dbReference type="OrthoDB" id="10060792at2759"/>
<keyword evidence="6" id="KW-1185">Reference proteome</keyword>
<dbReference type="InterPro" id="IPR008978">
    <property type="entry name" value="HSP20-like_chaperone"/>
</dbReference>
<evidence type="ECO:0000256" key="1">
    <source>
        <dbReference type="PROSITE-ProRule" id="PRU00285"/>
    </source>
</evidence>
<comment type="caution">
    <text evidence="5">The sequence shown here is derived from an EMBL/GenBank/DDBJ whole genome shotgun (WGS) entry which is preliminary data.</text>
</comment>
<feature type="compositionally biased region" description="Basic residues" evidence="3">
    <location>
        <begin position="316"/>
        <end position="333"/>
    </location>
</feature>
<reference evidence="5 6" key="2">
    <citation type="submission" date="2016-08" db="EMBL/GenBank/DDBJ databases">
        <title>Pervasive Adenine N6-methylation of Active Genes in Fungi.</title>
        <authorList>
            <consortium name="DOE Joint Genome Institute"/>
            <person name="Mondo S.J."/>
            <person name="Dannebaum R.O."/>
            <person name="Kuo R.C."/>
            <person name="Labutti K."/>
            <person name="Haridas S."/>
            <person name="Kuo A."/>
            <person name="Salamov A."/>
            <person name="Ahrendt S.R."/>
            <person name="Lipzen A."/>
            <person name="Sullivan W."/>
            <person name="Andreopoulos W.B."/>
            <person name="Clum A."/>
            <person name="Lindquist E."/>
            <person name="Daum C."/>
            <person name="Ramamoorthy G.K."/>
            <person name="Gryganskyi A."/>
            <person name="Culley D."/>
            <person name="Magnuson J.K."/>
            <person name="James T.Y."/>
            <person name="O'Malley M.A."/>
            <person name="Stajich J.E."/>
            <person name="Spatafora J.W."/>
            <person name="Visel A."/>
            <person name="Grigoriev I.V."/>
        </authorList>
    </citation>
    <scope>NUCLEOTIDE SEQUENCE [LARGE SCALE GENOMIC DNA]</scope>
    <source>
        <strain evidence="6">finn</strain>
    </source>
</reference>
<gene>
    <name evidence="5" type="ORF">BCR36DRAFT_586764</name>
</gene>